<dbReference type="GeneID" id="24438276"/>
<dbReference type="Proteomes" id="UP000009168">
    <property type="component" value="Unassembled WGS sequence"/>
</dbReference>
<dbReference type="KEGG" id="tet:TTHERM_000299749"/>
<name>W7X690_TETTS</name>
<proteinExistence type="predicted"/>
<sequence>MTMQSMQDAQIEFWLNGSIKFILINLLFQPKTFFTKKFPKQMINFFKLKVGKMLYNRKQRKNFSIQKNFHLRKMKHSNIKQQIINNNKTFQLSKKLIDNIITTNQIRFNKSSTTQQQIITLYFTQQLKQQLNTITTYQTTKQLLHCKSNQKSNIYLFVLIHNIYS</sequence>
<evidence type="ECO:0000313" key="1">
    <source>
        <dbReference type="EMBL" id="EWS71853.1"/>
    </source>
</evidence>
<organism evidence="1 2">
    <name type="scientific">Tetrahymena thermophila (strain SB210)</name>
    <dbReference type="NCBI Taxonomy" id="312017"/>
    <lineage>
        <taxon>Eukaryota</taxon>
        <taxon>Sar</taxon>
        <taxon>Alveolata</taxon>
        <taxon>Ciliophora</taxon>
        <taxon>Intramacronucleata</taxon>
        <taxon>Oligohymenophorea</taxon>
        <taxon>Hymenostomatida</taxon>
        <taxon>Tetrahymenina</taxon>
        <taxon>Tetrahymenidae</taxon>
        <taxon>Tetrahymena</taxon>
    </lineage>
</organism>
<dbReference type="EMBL" id="GG662449">
    <property type="protein sequence ID" value="EWS71853.1"/>
    <property type="molecule type" value="Genomic_DNA"/>
</dbReference>
<gene>
    <name evidence="1" type="ORF">TTHERM_000299749</name>
</gene>
<reference evidence="2" key="1">
    <citation type="journal article" date="2006" name="PLoS Biol.">
        <title>Macronuclear genome sequence of the ciliate Tetrahymena thermophila, a model eukaryote.</title>
        <authorList>
            <person name="Eisen J.A."/>
            <person name="Coyne R.S."/>
            <person name="Wu M."/>
            <person name="Wu D."/>
            <person name="Thiagarajan M."/>
            <person name="Wortman J.R."/>
            <person name="Badger J.H."/>
            <person name="Ren Q."/>
            <person name="Amedeo P."/>
            <person name="Jones K.M."/>
            <person name="Tallon L.J."/>
            <person name="Delcher A.L."/>
            <person name="Salzberg S.L."/>
            <person name="Silva J.C."/>
            <person name="Haas B.J."/>
            <person name="Majoros W.H."/>
            <person name="Farzad M."/>
            <person name="Carlton J.M."/>
            <person name="Smith R.K. Jr."/>
            <person name="Garg J."/>
            <person name="Pearlman R.E."/>
            <person name="Karrer K.M."/>
            <person name="Sun L."/>
            <person name="Manning G."/>
            <person name="Elde N.C."/>
            <person name="Turkewitz A.P."/>
            <person name="Asai D.J."/>
            <person name="Wilkes D.E."/>
            <person name="Wang Y."/>
            <person name="Cai H."/>
            <person name="Collins K."/>
            <person name="Stewart B.A."/>
            <person name="Lee S.R."/>
            <person name="Wilamowska K."/>
            <person name="Weinberg Z."/>
            <person name="Ruzzo W.L."/>
            <person name="Wloga D."/>
            <person name="Gaertig J."/>
            <person name="Frankel J."/>
            <person name="Tsao C.-C."/>
            <person name="Gorovsky M.A."/>
            <person name="Keeling P.J."/>
            <person name="Waller R.F."/>
            <person name="Patron N.J."/>
            <person name="Cherry J.M."/>
            <person name="Stover N.A."/>
            <person name="Krieger C.J."/>
            <person name="del Toro C."/>
            <person name="Ryder H.F."/>
            <person name="Williamson S.C."/>
            <person name="Barbeau R.A."/>
            <person name="Hamilton E.P."/>
            <person name="Orias E."/>
        </authorList>
    </citation>
    <scope>NUCLEOTIDE SEQUENCE [LARGE SCALE GENOMIC DNA]</scope>
    <source>
        <strain evidence="2">SB210</strain>
    </source>
</reference>
<dbReference type="InParanoid" id="W7X690"/>
<keyword evidence="2" id="KW-1185">Reference proteome</keyword>
<dbReference type="RefSeq" id="XP_012655597.1">
    <property type="nucleotide sequence ID" value="XM_012800143.1"/>
</dbReference>
<accession>W7X690</accession>
<protein>
    <submittedName>
        <fullName evidence="1">Uncharacterized protein</fullName>
    </submittedName>
</protein>
<dbReference type="AlphaFoldDB" id="W7X690"/>
<evidence type="ECO:0000313" key="2">
    <source>
        <dbReference type="Proteomes" id="UP000009168"/>
    </source>
</evidence>